<reference evidence="6" key="1">
    <citation type="submission" date="2021-11" db="EMBL/GenBank/DDBJ databases">
        <title>Vibrio ZSDE26 sp. nov. and Vibrio ZSDZ34 sp. nov., isolated from coastal seawater in Qingdao.</title>
        <authorList>
            <person name="Zhang P."/>
        </authorList>
    </citation>
    <scope>NUCLEOTIDE SEQUENCE</scope>
    <source>
        <strain evidence="6">ZSDE26</strain>
    </source>
</reference>
<evidence type="ECO:0000256" key="4">
    <source>
        <dbReference type="SAM" id="MobiDB-lite"/>
    </source>
</evidence>
<gene>
    <name evidence="6" type="ORF">KP803_19665</name>
</gene>
<dbReference type="InterPro" id="IPR038610">
    <property type="entry name" value="FliK-like_C_sf"/>
</dbReference>
<feature type="domain" description="Flagellar hook-length control protein-like C-terminal" evidence="5">
    <location>
        <begin position="529"/>
        <end position="612"/>
    </location>
</feature>
<comment type="function">
    <text evidence="1">Controls the length of the flagellar hook.</text>
</comment>
<dbReference type="InterPro" id="IPR001635">
    <property type="entry name" value="Flag_hook_Flik"/>
</dbReference>
<feature type="compositionally biased region" description="Polar residues" evidence="4">
    <location>
        <begin position="364"/>
        <end position="375"/>
    </location>
</feature>
<feature type="compositionally biased region" description="Low complexity" evidence="4">
    <location>
        <begin position="183"/>
        <end position="192"/>
    </location>
</feature>
<evidence type="ECO:0000256" key="1">
    <source>
        <dbReference type="ARBA" id="ARBA00003944"/>
    </source>
</evidence>
<dbReference type="AlphaFoldDB" id="A0A9X1XLI8"/>
<feature type="compositionally biased region" description="Polar residues" evidence="4">
    <location>
        <begin position="318"/>
        <end position="331"/>
    </location>
</feature>
<evidence type="ECO:0000256" key="3">
    <source>
        <dbReference type="ARBA" id="ARBA00022795"/>
    </source>
</evidence>
<protein>
    <submittedName>
        <fullName evidence="6">Flagellar hook-length control protein FliK</fullName>
    </submittedName>
</protein>
<dbReference type="Proteomes" id="UP001139559">
    <property type="component" value="Unassembled WGS sequence"/>
</dbReference>
<dbReference type="InterPro" id="IPR021136">
    <property type="entry name" value="Flagellar_hook_control-like_C"/>
</dbReference>
<accession>A0A9X1XLI8</accession>
<keyword evidence="6" id="KW-0969">Cilium</keyword>
<dbReference type="GO" id="GO:0009424">
    <property type="term" value="C:bacterial-type flagellum hook"/>
    <property type="evidence" value="ECO:0007669"/>
    <property type="project" value="InterPro"/>
</dbReference>
<keyword evidence="6" id="KW-0966">Cell projection</keyword>
<dbReference type="EMBL" id="JAJHVV010000015">
    <property type="protein sequence ID" value="MCK6265482.1"/>
    <property type="molecule type" value="Genomic_DNA"/>
</dbReference>
<evidence type="ECO:0000256" key="2">
    <source>
        <dbReference type="ARBA" id="ARBA00009149"/>
    </source>
</evidence>
<evidence type="ECO:0000313" key="7">
    <source>
        <dbReference type="Proteomes" id="UP001139559"/>
    </source>
</evidence>
<feature type="compositionally biased region" description="Low complexity" evidence="4">
    <location>
        <begin position="602"/>
        <end position="622"/>
    </location>
</feature>
<feature type="region of interest" description="Disordered" evidence="4">
    <location>
        <begin position="364"/>
        <end position="390"/>
    </location>
</feature>
<dbReference type="InterPro" id="IPR052563">
    <property type="entry name" value="FliK"/>
</dbReference>
<feature type="region of interest" description="Disordered" evidence="4">
    <location>
        <begin position="1"/>
        <end position="25"/>
    </location>
</feature>
<feature type="compositionally biased region" description="Basic and acidic residues" evidence="4">
    <location>
        <begin position="60"/>
        <end position="73"/>
    </location>
</feature>
<keyword evidence="7" id="KW-1185">Reference proteome</keyword>
<evidence type="ECO:0000259" key="5">
    <source>
        <dbReference type="Pfam" id="PF02120"/>
    </source>
</evidence>
<dbReference type="RefSeq" id="WP_248010550.1">
    <property type="nucleotide sequence ID" value="NZ_JAJHVV010000015.1"/>
</dbReference>
<feature type="region of interest" description="Disordered" evidence="4">
    <location>
        <begin position="54"/>
        <end position="343"/>
    </location>
</feature>
<dbReference type="CDD" id="cd17470">
    <property type="entry name" value="T3SS_Flik_C"/>
    <property type="match status" value="1"/>
</dbReference>
<keyword evidence="6" id="KW-0282">Flagellum</keyword>
<feature type="compositionally biased region" description="Polar residues" evidence="4">
    <location>
        <begin position="156"/>
        <end position="167"/>
    </location>
</feature>
<dbReference type="Gene3D" id="3.30.750.140">
    <property type="match status" value="1"/>
</dbReference>
<feature type="compositionally biased region" description="Basic and acidic residues" evidence="4">
    <location>
        <begin position="104"/>
        <end position="140"/>
    </location>
</feature>
<dbReference type="Pfam" id="PF02120">
    <property type="entry name" value="Flg_hook"/>
    <property type="match status" value="1"/>
</dbReference>
<dbReference type="PANTHER" id="PTHR37533:SF2">
    <property type="entry name" value="FLAGELLAR HOOK-LENGTH CONTROL PROTEIN"/>
    <property type="match status" value="1"/>
</dbReference>
<dbReference type="PRINTS" id="PR01007">
    <property type="entry name" value="FLGHOOKFLIK"/>
</dbReference>
<feature type="compositionally biased region" description="Polar residues" evidence="4">
    <location>
        <begin position="218"/>
        <end position="227"/>
    </location>
</feature>
<keyword evidence="3" id="KW-1005">Bacterial flagellum biogenesis</keyword>
<comment type="similarity">
    <text evidence="2">Belongs to the FliK family.</text>
</comment>
<sequence length="659" mass="69052">MNINLTTVSDSPKTKSSATVGSDAATNAADVSATESGGFFAAFTSMVGGLIGGEEAAEGSTKESSAKDGKASESSDTNVGRTDKTVADESTDEMLKQANNSDESSEKLKSNQKVDGEPTVKVKDLDVEKQTKEHGGKEASKTVAESDELLDRLNESNKALQAQSGKSLPQEESDENNKLKNSAAVTTTVAVAKSQQDQNVERGAVTTPNSNEDKISVDSANKTNTDPTGKALEKEQLAELPDSVKPFIQKEPSLKDENPQHVQTKPNEVQGDSNSLGKNGVAAAAAKQGVDMIESEQPVFEQANINASKGISEVAPQPTKQGTPQSASNTPEPGLTATEQQALAAASVGAGAIAWSNQTSSEQANAEQVAAQSGRYQAPTQQNQPPQNQAAVAASVQQALNQAPQIQQVQGIPSQALDNMASAMPTDLTQSQLQQLAATNGALPNGAMPAGVHGQANNQAALKAALGLKAADGLTNGQAKDPKDAALAQQIALATGQTQGISPARAEATAQAQLPMQLTREMASDQVAERVQMMMSKNLKNIDIRLDPPELGRMQIRMNMNGDNTTVHFNVSNPQAREVIEQSMPRLREMLAQQGVQLGDTSVQQQSAGQQQSRYAAQENGQSGQGSGNNGVNGEENLDSDTKVDLNVATKRDGISYYA</sequence>
<comment type="caution">
    <text evidence="6">The sequence shown here is derived from an EMBL/GenBank/DDBJ whole genome shotgun (WGS) entry which is preliminary data.</text>
</comment>
<feature type="compositionally biased region" description="Polar residues" evidence="4">
    <location>
        <begin position="260"/>
        <end position="277"/>
    </location>
</feature>
<dbReference type="GO" id="GO:0044780">
    <property type="term" value="P:bacterial-type flagellum assembly"/>
    <property type="evidence" value="ECO:0007669"/>
    <property type="project" value="InterPro"/>
</dbReference>
<proteinExistence type="inferred from homology"/>
<feature type="compositionally biased region" description="Low complexity" evidence="4">
    <location>
        <begin position="377"/>
        <end position="390"/>
    </location>
</feature>
<dbReference type="PANTHER" id="PTHR37533">
    <property type="entry name" value="FLAGELLAR HOOK-LENGTH CONTROL PROTEIN"/>
    <property type="match status" value="1"/>
</dbReference>
<evidence type="ECO:0000313" key="6">
    <source>
        <dbReference type="EMBL" id="MCK6265482.1"/>
    </source>
</evidence>
<feature type="compositionally biased region" description="Polar residues" evidence="4">
    <location>
        <begin position="1"/>
        <end position="20"/>
    </location>
</feature>
<feature type="region of interest" description="Disordered" evidence="4">
    <location>
        <begin position="599"/>
        <end position="645"/>
    </location>
</feature>
<name>A0A9X1XLI8_9VIBR</name>
<organism evidence="6 7">
    <name type="scientific">Vibrio amylolyticus</name>
    <dbReference type="NCBI Taxonomy" id="2847292"/>
    <lineage>
        <taxon>Bacteria</taxon>
        <taxon>Pseudomonadati</taxon>
        <taxon>Pseudomonadota</taxon>
        <taxon>Gammaproteobacteria</taxon>
        <taxon>Vibrionales</taxon>
        <taxon>Vibrionaceae</taxon>
        <taxon>Vibrio</taxon>
    </lineage>
</organism>